<reference evidence="1 2" key="1">
    <citation type="journal article" date="2021" name="ISME Commun">
        <title>Automated analysis of genomic sequences facilitates high-throughput and comprehensive description of bacteria.</title>
        <authorList>
            <person name="Hitch T.C.A."/>
        </authorList>
    </citation>
    <scope>NUCLEOTIDE SEQUENCE [LARGE SCALE GENOMIC DNA]</scope>
    <source>
        <strain evidence="1 2">Sanger_03</strain>
    </source>
</reference>
<dbReference type="EMBL" id="JAOQJU010000004">
    <property type="protein sequence ID" value="MCU6686181.1"/>
    <property type="molecule type" value="Genomic_DNA"/>
</dbReference>
<dbReference type="Proteomes" id="UP001652431">
    <property type="component" value="Unassembled WGS sequence"/>
</dbReference>
<evidence type="ECO:0000313" key="2">
    <source>
        <dbReference type="Proteomes" id="UP001652431"/>
    </source>
</evidence>
<comment type="caution">
    <text evidence="1">The sequence shown here is derived from an EMBL/GenBank/DDBJ whole genome shotgun (WGS) entry which is preliminary data.</text>
</comment>
<protein>
    <submittedName>
        <fullName evidence="1">Uncharacterized protein</fullName>
    </submittedName>
</protein>
<dbReference type="RefSeq" id="WP_262575033.1">
    <property type="nucleotide sequence ID" value="NZ_JAOQJU010000004.1"/>
</dbReference>
<gene>
    <name evidence="1" type="ORF">OCV99_06355</name>
</gene>
<accession>A0ABT2RLK6</accession>
<name>A0ABT2RLK6_9FIRM</name>
<sequence>MHIWYLENWKEWIDLTKDSHRSGLRMRFDAEVDIQVKEVCKNFAKWLRKEFFFPIRVYVYIKALYRIKARDGEFVVGTFLWPADYDTEPHIRIAAGDYQELKKKRGEEEAMWAILESIAHELTHYFQYVNGISLTKMGEERQATMYSDYILSDYDEYLEKGKVVKSKKDIWKSYRWEENINFEKRSSKMGMQLKFDSEIDSEVRKVCKAFAAFLRKEYFFPIRLQVCVKKTSEIIDADGNKVISTLQKNEDDYTIQPRIFVAVGKYAKFCSKWGREEALKNILITIGRELTYYFQWINAVELTPVGKKRQATRYARKVVNEFIEADKQKSRETSLDRTTQVKEDTENIDMKGSKLF</sequence>
<organism evidence="1 2">
    <name type="scientific">Dorea acetigenes</name>
    <dbReference type="NCBI Taxonomy" id="2981787"/>
    <lineage>
        <taxon>Bacteria</taxon>
        <taxon>Bacillati</taxon>
        <taxon>Bacillota</taxon>
        <taxon>Clostridia</taxon>
        <taxon>Lachnospirales</taxon>
        <taxon>Lachnospiraceae</taxon>
        <taxon>Dorea</taxon>
    </lineage>
</organism>
<keyword evidence="2" id="KW-1185">Reference proteome</keyword>
<evidence type="ECO:0000313" key="1">
    <source>
        <dbReference type="EMBL" id="MCU6686181.1"/>
    </source>
</evidence>
<proteinExistence type="predicted"/>